<dbReference type="STRING" id="1423813.FC26_GL002345"/>
<dbReference type="GO" id="GO:0047429">
    <property type="term" value="F:nucleoside triphosphate diphosphatase activity"/>
    <property type="evidence" value="ECO:0007669"/>
    <property type="project" value="InterPro"/>
</dbReference>
<reference evidence="3 4" key="1">
    <citation type="journal article" date="2015" name="Genome Announc.">
        <title>Expanding the biotechnology potential of lactobacilli through comparative genomics of 213 strains and associated genera.</title>
        <authorList>
            <person name="Sun Z."/>
            <person name="Harris H.M."/>
            <person name="McCann A."/>
            <person name="Guo C."/>
            <person name="Argimon S."/>
            <person name="Zhang W."/>
            <person name="Yang X."/>
            <person name="Jeffery I.B."/>
            <person name="Cooney J.C."/>
            <person name="Kagawa T.F."/>
            <person name="Liu W."/>
            <person name="Song Y."/>
            <person name="Salvetti E."/>
            <person name="Wrobel A."/>
            <person name="Rasinkangas P."/>
            <person name="Parkhill J."/>
            <person name="Rea M.C."/>
            <person name="O'Sullivan O."/>
            <person name="Ritari J."/>
            <person name="Douillard F.P."/>
            <person name="Paul Ross R."/>
            <person name="Yang R."/>
            <person name="Briner A.E."/>
            <person name="Felis G.E."/>
            <person name="de Vos W.M."/>
            <person name="Barrangou R."/>
            <person name="Klaenhammer T.R."/>
            <person name="Caufield P.W."/>
            <person name="Cui Y."/>
            <person name="Zhang H."/>
            <person name="O'Toole P.W."/>
        </authorList>
    </citation>
    <scope>NUCLEOTIDE SEQUENCE [LARGE SCALE GENOMIC DNA]</scope>
    <source>
        <strain evidence="3 4">DSM 20634</strain>
    </source>
</reference>
<proteinExistence type="inferred from homology"/>
<dbReference type="Pfam" id="PF01725">
    <property type="entry name" value="Ham1p_like"/>
    <property type="match status" value="1"/>
</dbReference>
<evidence type="ECO:0000313" key="3">
    <source>
        <dbReference type="EMBL" id="KRM61127.1"/>
    </source>
</evidence>
<evidence type="ECO:0000256" key="1">
    <source>
        <dbReference type="ARBA" id="ARBA00008023"/>
    </source>
</evidence>
<dbReference type="SUPFAM" id="SSF52972">
    <property type="entry name" value="ITPase-like"/>
    <property type="match status" value="1"/>
</dbReference>
<dbReference type="EMBL" id="AYYY01000043">
    <property type="protein sequence ID" value="KRM61127.1"/>
    <property type="molecule type" value="Genomic_DNA"/>
</dbReference>
<dbReference type="PATRIC" id="fig|1423813.3.peg.2392"/>
<dbReference type="InterPro" id="IPR029001">
    <property type="entry name" value="ITPase-like_fam"/>
</dbReference>
<accession>A0A0R2A2H6</accession>
<dbReference type="OrthoDB" id="2142580at2"/>
<dbReference type="Gene3D" id="3.90.950.10">
    <property type="match status" value="1"/>
</dbReference>
<keyword evidence="4" id="KW-1185">Reference proteome</keyword>
<dbReference type="PANTHER" id="PTHR11067:SF9">
    <property type="entry name" value="INOSINE TRIPHOSPHATE PYROPHOSPHATASE"/>
    <property type="match status" value="1"/>
</dbReference>
<dbReference type="Proteomes" id="UP000051733">
    <property type="component" value="Unassembled WGS sequence"/>
</dbReference>
<keyword evidence="2" id="KW-0378">Hydrolase</keyword>
<dbReference type="InterPro" id="IPR002637">
    <property type="entry name" value="RdgB/HAM1"/>
</dbReference>
<dbReference type="GO" id="GO:0009143">
    <property type="term" value="P:nucleoside triphosphate catabolic process"/>
    <property type="evidence" value="ECO:0007669"/>
    <property type="project" value="InterPro"/>
</dbReference>
<gene>
    <name evidence="3" type="ORF">FC26_GL002345</name>
</gene>
<evidence type="ECO:0000313" key="4">
    <source>
        <dbReference type="Proteomes" id="UP000051733"/>
    </source>
</evidence>
<protein>
    <submittedName>
        <fullName evidence="3">Nucleoside-triphosphatase</fullName>
    </submittedName>
</protein>
<sequence>MKTKRRFVIASNNQAKTAELVTCFAYLGYQAISYQQLIGRHEFPSEGTQSYQENAQGKANFIARLLPDEWIVADDSGMLLAADPDGLGVQTARQLKMYTDTEHHLNQRILAIVANKSREVTMTTTLVLRTPIKSVIGHGEFHGTIATEERGQNGASFDLILVPDGMHQTLAELSDAVKLPLLHRTKAIADLMTHMEETTHAN</sequence>
<name>A0A0R2A2H6_9LACO</name>
<dbReference type="RefSeq" id="WP_057779621.1">
    <property type="nucleotide sequence ID" value="NZ_AYYY01000043.1"/>
</dbReference>
<organism evidence="3 4">
    <name type="scientific">Paucilactobacillus vaccinostercus DSM 20634</name>
    <dbReference type="NCBI Taxonomy" id="1423813"/>
    <lineage>
        <taxon>Bacteria</taxon>
        <taxon>Bacillati</taxon>
        <taxon>Bacillota</taxon>
        <taxon>Bacilli</taxon>
        <taxon>Lactobacillales</taxon>
        <taxon>Lactobacillaceae</taxon>
        <taxon>Paucilactobacillus</taxon>
    </lineage>
</organism>
<comment type="caution">
    <text evidence="3">The sequence shown here is derived from an EMBL/GenBank/DDBJ whole genome shotgun (WGS) entry which is preliminary data.</text>
</comment>
<dbReference type="PANTHER" id="PTHR11067">
    <property type="entry name" value="INOSINE TRIPHOSPHATE PYROPHOSPHATASE/HAM1 PROTEIN"/>
    <property type="match status" value="1"/>
</dbReference>
<dbReference type="GO" id="GO:0005829">
    <property type="term" value="C:cytosol"/>
    <property type="evidence" value="ECO:0007669"/>
    <property type="project" value="TreeGrafter"/>
</dbReference>
<dbReference type="AlphaFoldDB" id="A0A0R2A2H6"/>
<comment type="similarity">
    <text evidence="1">Belongs to the HAM1 NTPase family.</text>
</comment>
<evidence type="ECO:0000256" key="2">
    <source>
        <dbReference type="ARBA" id="ARBA00022801"/>
    </source>
</evidence>